<sequence length="112" mass="12733">MLVTKIIVVLLSAASGVVSSPVAAPAATPDSAEVEKREAQWDRPINMGWRVICPAGRFRAWQGNLVNKDWCQYYCGCRTKFIKVQGICKYEKFLECYHNYCECYQQIGHINP</sequence>
<dbReference type="Proteomes" id="UP001370758">
    <property type="component" value="Unassembled WGS sequence"/>
</dbReference>
<keyword evidence="3" id="KW-1185">Reference proteome</keyword>
<feature type="chain" id="PRO_5043384656" evidence="1">
    <location>
        <begin position="20"/>
        <end position="112"/>
    </location>
</feature>
<gene>
    <name evidence="2" type="ORF">TWF481_008814</name>
</gene>
<protein>
    <submittedName>
        <fullName evidence="2">Uncharacterized protein</fullName>
    </submittedName>
</protein>
<evidence type="ECO:0000313" key="2">
    <source>
        <dbReference type="EMBL" id="KAK6503808.1"/>
    </source>
</evidence>
<comment type="caution">
    <text evidence="2">The sequence shown here is derived from an EMBL/GenBank/DDBJ whole genome shotgun (WGS) entry which is preliminary data.</text>
</comment>
<proteinExistence type="predicted"/>
<keyword evidence="1" id="KW-0732">Signal</keyword>
<feature type="signal peptide" evidence="1">
    <location>
        <begin position="1"/>
        <end position="19"/>
    </location>
</feature>
<evidence type="ECO:0000256" key="1">
    <source>
        <dbReference type="SAM" id="SignalP"/>
    </source>
</evidence>
<dbReference type="EMBL" id="JAVHJL010000005">
    <property type="protein sequence ID" value="KAK6503808.1"/>
    <property type="molecule type" value="Genomic_DNA"/>
</dbReference>
<dbReference type="AlphaFoldDB" id="A0AAV9W8A2"/>
<name>A0AAV9W8A2_9PEZI</name>
<accession>A0AAV9W8A2</accession>
<organism evidence="2 3">
    <name type="scientific">Arthrobotrys musiformis</name>
    <dbReference type="NCBI Taxonomy" id="47236"/>
    <lineage>
        <taxon>Eukaryota</taxon>
        <taxon>Fungi</taxon>
        <taxon>Dikarya</taxon>
        <taxon>Ascomycota</taxon>
        <taxon>Pezizomycotina</taxon>
        <taxon>Orbiliomycetes</taxon>
        <taxon>Orbiliales</taxon>
        <taxon>Orbiliaceae</taxon>
        <taxon>Arthrobotrys</taxon>
    </lineage>
</organism>
<reference evidence="2 3" key="1">
    <citation type="submission" date="2023-08" db="EMBL/GenBank/DDBJ databases">
        <authorList>
            <person name="Palmer J.M."/>
        </authorList>
    </citation>
    <scope>NUCLEOTIDE SEQUENCE [LARGE SCALE GENOMIC DNA]</scope>
    <source>
        <strain evidence="2 3">TWF481</strain>
    </source>
</reference>
<evidence type="ECO:0000313" key="3">
    <source>
        <dbReference type="Proteomes" id="UP001370758"/>
    </source>
</evidence>